<dbReference type="KEGG" id="ein:Eint_111835"/>
<accession>W8PKM3</accession>
<evidence type="ECO:0000313" key="2">
    <source>
        <dbReference type="Proteomes" id="UP000002313"/>
    </source>
</evidence>
<gene>
    <name evidence="1" type="ORF">Eint_111835</name>
</gene>
<dbReference type="Proteomes" id="UP000002313">
    <property type="component" value="Chromosome XI"/>
</dbReference>
<dbReference type="HOGENOM" id="CLU_2497890_0_0_1"/>
<dbReference type="RefSeq" id="XP_009161920.1">
    <property type="nucleotide sequence ID" value="XM_009163656.1"/>
</dbReference>
<dbReference type="EMBL" id="CP001952">
    <property type="protein sequence ID" value="AHL30175.1"/>
    <property type="molecule type" value="Genomic_DNA"/>
</dbReference>
<dbReference type="AlphaFoldDB" id="W8PKM3"/>
<proteinExistence type="predicted"/>
<reference evidence="1 2" key="1">
    <citation type="journal article" date="2010" name="Nat. Commun.">
        <title>The complete sequence of the smallest known nuclear genome from the microsporidian Encephalitozoon intestinalis.</title>
        <authorList>
            <person name="Corradi N."/>
            <person name="Pombert J.-F."/>
            <person name="Farinelli L."/>
            <person name="Didier E.S."/>
            <person name="Keeling P.J."/>
        </authorList>
    </citation>
    <scope>NUCLEOTIDE SEQUENCE [LARGE SCALE GENOMIC DNA]</scope>
    <source>
        <strain evidence="1 2">ATCC 50506</strain>
    </source>
</reference>
<dbReference type="OrthoDB" id="2192440at2759"/>
<reference evidence="1 2" key="2">
    <citation type="journal article" date="2012" name="Proc. Natl. Acad. Sci. U.S.A.">
        <title>Gain and loss of multiple functionally related, horizontally transferred genes in the reduced genomes of two microsporidian parasites.</title>
        <authorList>
            <person name="Pombert J.-F."/>
            <person name="Selman M."/>
            <person name="Burki F."/>
            <person name="Bardell F.T."/>
            <person name="Farinelli L."/>
            <person name="Solter L.F."/>
            <person name="Whitman D.W."/>
            <person name="Weiss L.M."/>
            <person name="Corradi N."/>
            <person name="Keeling P.J."/>
        </authorList>
    </citation>
    <scope>NUCLEOTIDE SEQUENCE [LARGE SCALE GENOMIC DNA]</scope>
    <source>
        <strain evidence="1 2">ATCC 50506</strain>
    </source>
</reference>
<evidence type="ECO:0000313" key="1">
    <source>
        <dbReference type="EMBL" id="AHL30175.1"/>
    </source>
</evidence>
<keyword evidence="2" id="KW-1185">Reference proteome</keyword>
<sequence>MELKKLKKAAKLRNIDQMISLIEKIPSKNAADAEKFLSDFYNHEVSVANAVFELTSYSKIHKTKVKLPLKGCFTLIIPNPKERSAF</sequence>
<name>W8PKM3_ENCIT</name>
<dbReference type="VEuPathDB" id="MicrosporidiaDB:Eint_111835"/>
<organism evidence="1 2">
    <name type="scientific">Encephalitozoon intestinalis (strain ATCC 50506)</name>
    <name type="common">Microsporidian parasite</name>
    <name type="synonym">Septata intestinalis</name>
    <dbReference type="NCBI Taxonomy" id="876142"/>
    <lineage>
        <taxon>Eukaryota</taxon>
        <taxon>Fungi</taxon>
        <taxon>Fungi incertae sedis</taxon>
        <taxon>Microsporidia</taxon>
        <taxon>Unikaryonidae</taxon>
        <taxon>Encephalitozoon</taxon>
    </lineage>
</organism>
<protein>
    <submittedName>
        <fullName evidence="1">Uncharacterized protein</fullName>
    </submittedName>
</protein>
<dbReference type="GeneID" id="20314117"/>